<gene>
    <name evidence="12" type="ORF">GDO54_016655</name>
</gene>
<evidence type="ECO:0000256" key="4">
    <source>
        <dbReference type="ARBA" id="ARBA00022692"/>
    </source>
</evidence>
<dbReference type="PRINTS" id="PR00237">
    <property type="entry name" value="GPCRRHODOPSN"/>
</dbReference>
<feature type="transmembrane region" description="Helical" evidence="10">
    <location>
        <begin position="141"/>
        <end position="159"/>
    </location>
</feature>
<dbReference type="Proteomes" id="UP001181693">
    <property type="component" value="Unassembled WGS sequence"/>
</dbReference>
<keyword evidence="7 10" id="KW-0472">Membrane</keyword>
<evidence type="ECO:0000256" key="7">
    <source>
        <dbReference type="ARBA" id="ARBA00023136"/>
    </source>
</evidence>
<feature type="transmembrane region" description="Helical" evidence="10">
    <location>
        <begin position="205"/>
        <end position="226"/>
    </location>
</feature>
<dbReference type="Pfam" id="PF13853">
    <property type="entry name" value="7tm_4"/>
    <property type="match status" value="1"/>
</dbReference>
<feature type="transmembrane region" description="Helical" evidence="10">
    <location>
        <begin position="274"/>
        <end position="293"/>
    </location>
</feature>
<evidence type="ECO:0000256" key="3">
    <source>
        <dbReference type="ARBA" id="ARBA00022606"/>
    </source>
</evidence>
<dbReference type="PANTHER" id="PTHR26453">
    <property type="entry name" value="OLFACTORY RECEPTOR"/>
    <property type="match status" value="1"/>
</dbReference>
<dbReference type="GO" id="GO:0004984">
    <property type="term" value="F:olfactory receptor activity"/>
    <property type="evidence" value="ECO:0007669"/>
    <property type="project" value="InterPro"/>
</dbReference>
<keyword evidence="4 9" id="KW-0812">Transmembrane</keyword>
<dbReference type="PROSITE" id="PS00237">
    <property type="entry name" value="G_PROTEIN_RECEP_F1_1"/>
    <property type="match status" value="1"/>
</dbReference>
<dbReference type="InterPro" id="IPR000276">
    <property type="entry name" value="GPCR_Rhodpsn"/>
</dbReference>
<evidence type="ECO:0000256" key="9">
    <source>
        <dbReference type="RuleBase" id="RU000688"/>
    </source>
</evidence>
<keyword evidence="6 10" id="KW-1133">Transmembrane helix</keyword>
<keyword evidence="13" id="KW-1185">Reference proteome</keyword>
<organism evidence="12 13">
    <name type="scientific">Pyxicephalus adspersus</name>
    <name type="common">African bullfrog</name>
    <dbReference type="NCBI Taxonomy" id="30357"/>
    <lineage>
        <taxon>Eukaryota</taxon>
        <taxon>Metazoa</taxon>
        <taxon>Chordata</taxon>
        <taxon>Craniata</taxon>
        <taxon>Vertebrata</taxon>
        <taxon>Euteleostomi</taxon>
        <taxon>Amphibia</taxon>
        <taxon>Batrachia</taxon>
        <taxon>Anura</taxon>
        <taxon>Neobatrachia</taxon>
        <taxon>Ranoidea</taxon>
        <taxon>Pyxicephalidae</taxon>
        <taxon>Pyxicephalinae</taxon>
        <taxon>Pyxicephalus</taxon>
    </lineage>
</organism>
<dbReference type="AlphaFoldDB" id="A0AAV3A223"/>
<dbReference type="FunFam" id="1.20.1070.10:FF:000008">
    <property type="entry name" value="Olfactory receptor"/>
    <property type="match status" value="1"/>
</dbReference>
<dbReference type="EMBL" id="DYDO01000009">
    <property type="protein sequence ID" value="DBA18411.1"/>
    <property type="molecule type" value="Genomic_DNA"/>
</dbReference>
<reference evidence="12" key="1">
    <citation type="thesis" date="2020" institute="ProQuest LLC" country="789 East Eisenhower Parkway, Ann Arbor, MI, USA">
        <title>Comparative Genomics and Chromosome Evolution.</title>
        <authorList>
            <person name="Mudd A.B."/>
        </authorList>
    </citation>
    <scope>NUCLEOTIDE SEQUENCE</scope>
    <source>
        <strain evidence="12">1538</strain>
        <tissue evidence="12">Blood</tissue>
    </source>
</reference>
<dbReference type="PRINTS" id="PR00245">
    <property type="entry name" value="OLFACTORYR"/>
</dbReference>
<dbReference type="InterPro" id="IPR000725">
    <property type="entry name" value="Olfact_rcpt"/>
</dbReference>
<dbReference type="GO" id="GO:0004930">
    <property type="term" value="F:G protein-coupled receptor activity"/>
    <property type="evidence" value="ECO:0007669"/>
    <property type="project" value="UniProtKB-KW"/>
</dbReference>
<evidence type="ECO:0000256" key="8">
    <source>
        <dbReference type="ARBA" id="ARBA00023224"/>
    </source>
</evidence>
<comment type="caution">
    <text evidence="12">The sequence shown here is derived from an EMBL/GenBank/DDBJ whole genome shotgun (WGS) entry which is preliminary data.</text>
</comment>
<dbReference type="Gene3D" id="1.20.1070.10">
    <property type="entry name" value="Rhodopsin 7-helix transmembrane proteins"/>
    <property type="match status" value="1"/>
</dbReference>
<keyword evidence="5 10" id="KW-0552">Olfaction</keyword>
<feature type="transmembrane region" description="Helical" evidence="10">
    <location>
        <begin position="26"/>
        <end position="53"/>
    </location>
</feature>
<dbReference type="PROSITE" id="PS50262">
    <property type="entry name" value="G_PROTEIN_RECEP_F1_2"/>
    <property type="match status" value="1"/>
</dbReference>
<evidence type="ECO:0000313" key="13">
    <source>
        <dbReference type="Proteomes" id="UP001181693"/>
    </source>
</evidence>
<dbReference type="SUPFAM" id="SSF81321">
    <property type="entry name" value="Family A G protein-coupled receptor-like"/>
    <property type="match status" value="1"/>
</dbReference>
<keyword evidence="8 9" id="KW-0807">Transducer</keyword>
<feature type="domain" description="G-protein coupled receptors family 1 profile" evidence="11">
    <location>
        <begin position="42"/>
        <end position="291"/>
    </location>
</feature>
<evidence type="ECO:0000256" key="6">
    <source>
        <dbReference type="ARBA" id="ARBA00022989"/>
    </source>
</evidence>
<evidence type="ECO:0000256" key="10">
    <source>
        <dbReference type="RuleBase" id="RU363047"/>
    </source>
</evidence>
<evidence type="ECO:0000256" key="5">
    <source>
        <dbReference type="ARBA" id="ARBA00022725"/>
    </source>
</evidence>
<keyword evidence="9" id="KW-0675">Receptor</keyword>
<evidence type="ECO:0000259" key="11">
    <source>
        <dbReference type="PROSITE" id="PS50262"/>
    </source>
</evidence>
<dbReference type="InterPro" id="IPR017452">
    <property type="entry name" value="GPCR_Rhodpsn_7TM"/>
</dbReference>
<proteinExistence type="inferred from homology"/>
<evidence type="ECO:0000256" key="1">
    <source>
        <dbReference type="ARBA" id="ARBA00004651"/>
    </source>
</evidence>
<keyword evidence="3 10" id="KW-0716">Sensory transduction</keyword>
<feature type="transmembrane region" description="Helical" evidence="10">
    <location>
        <begin position="238"/>
        <end position="262"/>
    </location>
</feature>
<evidence type="ECO:0000313" key="12">
    <source>
        <dbReference type="EMBL" id="DBA18411.1"/>
    </source>
</evidence>
<evidence type="ECO:0000256" key="2">
    <source>
        <dbReference type="ARBA" id="ARBA00022475"/>
    </source>
</evidence>
<dbReference type="GO" id="GO:0005886">
    <property type="term" value="C:plasma membrane"/>
    <property type="evidence" value="ECO:0007669"/>
    <property type="project" value="UniProtKB-SubCell"/>
</dbReference>
<protein>
    <recommendedName>
        <fullName evidence="10">Olfactory receptor</fullName>
    </recommendedName>
</protein>
<keyword evidence="9" id="KW-0297">G-protein coupled receptor</keyword>
<comment type="subcellular location">
    <subcellularLocation>
        <location evidence="1 10">Cell membrane</location>
        <topology evidence="1 10">Multi-pass membrane protein</topology>
    </subcellularLocation>
</comment>
<feature type="transmembrane region" description="Helical" evidence="10">
    <location>
        <begin position="92"/>
        <end position="116"/>
    </location>
</feature>
<accession>A0AAV3A223</accession>
<keyword evidence="2 10" id="KW-1003">Cell membrane</keyword>
<name>A0AAV3A223_PYXAD</name>
<dbReference type="CDD" id="cd13954">
    <property type="entry name" value="7tmA_OR"/>
    <property type="match status" value="1"/>
</dbReference>
<comment type="similarity">
    <text evidence="9">Belongs to the G-protein coupled receptor 1 family.</text>
</comment>
<sequence>MNGHLNNCTGNEFHLLAFSMSAHAQLGIFTLILVIYSITMLGNVLIISLICLISHLQTPMYFFLCNLSVQDIIYISDTLPKFLAITKSRDHGITFLACITQMFIFVFCIGTEFLLLTSMAYDRYVAICVPLHYAVIMKKPICVLFASVSWLIGFFNALVQSVMLLYSEYCSFHDIDHFYCDLKSVIKLASSDTTSLQTYMLMTTYVLGIVPFFFILASYICIISTITKMHSSGVKVKAFSSCSSHLIVVLLFCVPLFGSYTIPQSEHSQPQDKMLSLLYTALVPLLNPLVYTLRNKDILRAIRHLKKIFGTKSPTLN</sequence>